<feature type="compositionally biased region" description="Basic and acidic residues" evidence="1">
    <location>
        <begin position="1"/>
        <end position="14"/>
    </location>
</feature>
<sequence length="149" mass="16721">MPRPQRHYDRKSSDTENWTSSPNQPEGIAGNRRPRLLEGIKETPTLVSPERQEAVPGRGSMKLINIQEDALGRTEPKVKADAFKGAEKAPTIKVKLASRHLASCQNLPLKVQKKKTNAQARKQLDIDPQKMGPILKRPERHPVGRPSRL</sequence>
<dbReference type="Proteomes" id="UP001341840">
    <property type="component" value="Unassembled WGS sequence"/>
</dbReference>
<accession>A0ABU6QLN6</accession>
<protein>
    <submittedName>
        <fullName evidence="2">Uncharacterized protein</fullName>
    </submittedName>
</protein>
<keyword evidence="3" id="KW-1185">Reference proteome</keyword>
<evidence type="ECO:0000256" key="1">
    <source>
        <dbReference type="SAM" id="MobiDB-lite"/>
    </source>
</evidence>
<comment type="caution">
    <text evidence="2">The sequence shown here is derived from an EMBL/GenBank/DDBJ whole genome shotgun (WGS) entry which is preliminary data.</text>
</comment>
<feature type="compositionally biased region" description="Polar residues" evidence="1">
    <location>
        <begin position="15"/>
        <end position="24"/>
    </location>
</feature>
<feature type="region of interest" description="Disordered" evidence="1">
    <location>
        <begin position="1"/>
        <end position="61"/>
    </location>
</feature>
<evidence type="ECO:0000313" key="3">
    <source>
        <dbReference type="Proteomes" id="UP001341840"/>
    </source>
</evidence>
<reference evidence="2 3" key="1">
    <citation type="journal article" date="2023" name="Plants (Basel)">
        <title>Bridging the Gap: Combining Genomics and Transcriptomics Approaches to Understand Stylosanthes scabra, an Orphan Legume from the Brazilian Caatinga.</title>
        <authorList>
            <person name="Ferreira-Neto J.R.C."/>
            <person name="da Silva M.D."/>
            <person name="Binneck E."/>
            <person name="de Melo N.F."/>
            <person name="da Silva R.H."/>
            <person name="de Melo A.L.T.M."/>
            <person name="Pandolfi V."/>
            <person name="Bustamante F.O."/>
            <person name="Brasileiro-Vidal A.C."/>
            <person name="Benko-Iseppon A.M."/>
        </authorList>
    </citation>
    <scope>NUCLEOTIDE SEQUENCE [LARGE SCALE GENOMIC DNA]</scope>
    <source>
        <tissue evidence="2">Leaves</tissue>
    </source>
</reference>
<feature type="region of interest" description="Disordered" evidence="1">
    <location>
        <begin position="112"/>
        <end position="149"/>
    </location>
</feature>
<evidence type="ECO:0000313" key="2">
    <source>
        <dbReference type="EMBL" id="MED6112496.1"/>
    </source>
</evidence>
<proteinExistence type="predicted"/>
<organism evidence="2 3">
    <name type="scientific">Stylosanthes scabra</name>
    <dbReference type="NCBI Taxonomy" id="79078"/>
    <lineage>
        <taxon>Eukaryota</taxon>
        <taxon>Viridiplantae</taxon>
        <taxon>Streptophyta</taxon>
        <taxon>Embryophyta</taxon>
        <taxon>Tracheophyta</taxon>
        <taxon>Spermatophyta</taxon>
        <taxon>Magnoliopsida</taxon>
        <taxon>eudicotyledons</taxon>
        <taxon>Gunneridae</taxon>
        <taxon>Pentapetalae</taxon>
        <taxon>rosids</taxon>
        <taxon>fabids</taxon>
        <taxon>Fabales</taxon>
        <taxon>Fabaceae</taxon>
        <taxon>Papilionoideae</taxon>
        <taxon>50 kb inversion clade</taxon>
        <taxon>dalbergioids sensu lato</taxon>
        <taxon>Dalbergieae</taxon>
        <taxon>Pterocarpus clade</taxon>
        <taxon>Stylosanthes</taxon>
    </lineage>
</organism>
<dbReference type="EMBL" id="JASCZI010000576">
    <property type="protein sequence ID" value="MED6112496.1"/>
    <property type="molecule type" value="Genomic_DNA"/>
</dbReference>
<gene>
    <name evidence="2" type="ORF">PIB30_062265</name>
</gene>
<name>A0ABU6QLN6_9FABA</name>